<evidence type="ECO:0000313" key="4">
    <source>
        <dbReference type="Proteomes" id="UP000604046"/>
    </source>
</evidence>
<organism evidence="3 4">
    <name type="scientific">Symbiodinium natans</name>
    <dbReference type="NCBI Taxonomy" id="878477"/>
    <lineage>
        <taxon>Eukaryota</taxon>
        <taxon>Sar</taxon>
        <taxon>Alveolata</taxon>
        <taxon>Dinophyceae</taxon>
        <taxon>Suessiales</taxon>
        <taxon>Symbiodiniaceae</taxon>
        <taxon>Symbiodinium</taxon>
    </lineage>
</organism>
<dbReference type="EMBL" id="CAJNDS010002746">
    <property type="protein sequence ID" value="CAE7582692.1"/>
    <property type="molecule type" value="Genomic_DNA"/>
</dbReference>
<dbReference type="AlphaFoldDB" id="A0A812UTM8"/>
<dbReference type="PANTHER" id="PTHR23114">
    <property type="entry name" value="M7GPPPN-MRNA HYDROLASE"/>
    <property type="match status" value="1"/>
</dbReference>
<gene>
    <name evidence="3" type="primary">DCP2</name>
    <name evidence="3" type="ORF">SNAT2548_LOCUS33242</name>
</gene>
<dbReference type="PANTHER" id="PTHR23114:SF17">
    <property type="entry name" value="M7GPPPN-MRNA HYDROLASE"/>
    <property type="match status" value="1"/>
</dbReference>
<protein>
    <submittedName>
        <fullName evidence="3">DCP2 protein</fullName>
    </submittedName>
</protein>
<dbReference type="GO" id="GO:0005737">
    <property type="term" value="C:cytoplasm"/>
    <property type="evidence" value="ECO:0007669"/>
    <property type="project" value="TreeGrafter"/>
</dbReference>
<dbReference type="InterPro" id="IPR007722">
    <property type="entry name" value="DCP2_BoxA"/>
</dbReference>
<dbReference type="GO" id="GO:0030145">
    <property type="term" value="F:manganese ion binding"/>
    <property type="evidence" value="ECO:0007669"/>
    <property type="project" value="InterPro"/>
</dbReference>
<keyword evidence="4" id="KW-1185">Reference proteome</keyword>
<feature type="region of interest" description="Disordered" evidence="1">
    <location>
        <begin position="129"/>
        <end position="161"/>
    </location>
</feature>
<dbReference type="OrthoDB" id="444074at2759"/>
<dbReference type="GO" id="GO:0003723">
    <property type="term" value="F:RNA binding"/>
    <property type="evidence" value="ECO:0007669"/>
    <property type="project" value="InterPro"/>
</dbReference>
<dbReference type="GO" id="GO:0016787">
    <property type="term" value="F:hydrolase activity"/>
    <property type="evidence" value="ECO:0007669"/>
    <property type="project" value="InterPro"/>
</dbReference>
<dbReference type="Proteomes" id="UP000604046">
    <property type="component" value="Unassembled WGS sequence"/>
</dbReference>
<evidence type="ECO:0000313" key="3">
    <source>
        <dbReference type="EMBL" id="CAE7582692.1"/>
    </source>
</evidence>
<dbReference type="SUPFAM" id="SSF140586">
    <property type="entry name" value="Dcp2 domain-like"/>
    <property type="match status" value="1"/>
</dbReference>
<sequence>MAAGKLLETYEPSYPQLRDALCQCAAQVEAKAPKNPEALCLALQEAHWFYLDEIVEAAKGHYPHLQPPTFVDLLLEVSQALTSHGSEISRCFRDWCQQRLAQPRCGAVIMDEAIWPLVLPQRQARGWRERGAVRHPGGLGRDRLRHHGASGRQAVPEGLRA</sequence>
<comment type="caution">
    <text evidence="3">The sequence shown here is derived from an EMBL/GenBank/DDBJ whole genome shotgun (WGS) entry which is preliminary data.</text>
</comment>
<name>A0A812UTM8_9DINO</name>
<feature type="domain" description="mRNA decapping protein 2 Box A" evidence="2">
    <location>
        <begin position="29"/>
        <end position="96"/>
    </location>
</feature>
<accession>A0A812UTM8</accession>
<proteinExistence type="predicted"/>
<reference evidence="3" key="1">
    <citation type="submission" date="2021-02" db="EMBL/GenBank/DDBJ databases">
        <authorList>
            <person name="Dougan E. K."/>
            <person name="Rhodes N."/>
            <person name="Thang M."/>
            <person name="Chan C."/>
        </authorList>
    </citation>
    <scope>NUCLEOTIDE SEQUENCE</scope>
</reference>
<evidence type="ECO:0000256" key="1">
    <source>
        <dbReference type="SAM" id="MobiDB-lite"/>
    </source>
</evidence>
<dbReference type="Gene3D" id="1.10.10.1050">
    <property type="entry name" value="Dcp2, box A domain"/>
    <property type="match status" value="1"/>
</dbReference>
<dbReference type="Pfam" id="PF05026">
    <property type="entry name" value="DCP2"/>
    <property type="match status" value="1"/>
</dbReference>
<dbReference type="InterPro" id="IPR036189">
    <property type="entry name" value="DCP2_BoxA_sf"/>
</dbReference>
<evidence type="ECO:0000259" key="2">
    <source>
        <dbReference type="Pfam" id="PF05026"/>
    </source>
</evidence>